<sequence length="94" mass="10232">MQTVRYPPGVGVAEEVADALGELGVVRPAHETEHRQAFTSLGHSAVPHRLRTLPAPWPAHQIGYQTQEMPGSAEDGDIGIEFVRRHDAPEEGSE</sequence>
<comment type="caution">
    <text evidence="1">The sequence shown here is derived from an EMBL/GenBank/DDBJ whole genome shotgun (WGS) entry which is preliminary data.</text>
</comment>
<protein>
    <submittedName>
        <fullName evidence="1">Uncharacterized protein</fullName>
    </submittedName>
</protein>
<name>A0A0P4R4A6_9ACTN</name>
<dbReference type="AlphaFoldDB" id="A0A0P4R4A6"/>
<dbReference type="Proteomes" id="UP000048965">
    <property type="component" value="Unassembled WGS sequence"/>
</dbReference>
<proteinExistence type="predicted"/>
<accession>A0A0P4R4A6</accession>
<keyword evidence="2" id="KW-1185">Reference proteome</keyword>
<organism evidence="1 2">
    <name type="scientific">Streptomyces lydicamycinicus</name>
    <dbReference type="NCBI Taxonomy" id="1546107"/>
    <lineage>
        <taxon>Bacteria</taxon>
        <taxon>Bacillati</taxon>
        <taxon>Actinomycetota</taxon>
        <taxon>Actinomycetes</taxon>
        <taxon>Kitasatosporales</taxon>
        <taxon>Streptomycetaceae</taxon>
        <taxon>Streptomyces</taxon>
    </lineage>
</organism>
<evidence type="ECO:0000313" key="2">
    <source>
        <dbReference type="Proteomes" id="UP000048965"/>
    </source>
</evidence>
<gene>
    <name evidence="1" type="ORF">TPA0598_03_02140</name>
</gene>
<reference evidence="2" key="1">
    <citation type="submission" date="2014-09" db="EMBL/GenBank/DDBJ databases">
        <title>Whole genome shotgun sequence of Streptomyces sp. NBRC 110027.</title>
        <authorList>
            <person name="Komaki H."/>
            <person name="Ichikawa N."/>
            <person name="Katano-Makiyama Y."/>
            <person name="Hosoyama A."/>
            <person name="Hashimoto M."/>
            <person name="Uohara A."/>
            <person name="Kitahashi Y."/>
            <person name="Ohji S."/>
            <person name="Kimura A."/>
            <person name="Yamazoe A."/>
            <person name="Igarashi Y."/>
            <person name="Fujita N."/>
        </authorList>
    </citation>
    <scope>NUCLEOTIDE SEQUENCE [LARGE SCALE GENOMIC DNA]</scope>
    <source>
        <strain evidence="2">NBRC 110027</strain>
    </source>
</reference>
<evidence type="ECO:0000313" key="1">
    <source>
        <dbReference type="EMBL" id="GAO07753.1"/>
    </source>
</evidence>
<reference evidence="1 2" key="2">
    <citation type="journal article" date="2015" name="Stand. Genomic Sci.">
        <title>Draft genome sequence of marine-derived Streptomyces sp. TP-A0598, a producer of anti-MRSA antibiotic lydicamycins.</title>
        <authorList>
            <person name="Komaki H."/>
            <person name="Ichikawa N."/>
            <person name="Hosoyama A."/>
            <person name="Fujita N."/>
            <person name="Igarashi Y."/>
        </authorList>
    </citation>
    <scope>NUCLEOTIDE SEQUENCE [LARGE SCALE GENOMIC DNA]</scope>
    <source>
        <strain evidence="1 2">NBRC 110027</strain>
    </source>
</reference>
<dbReference type="EMBL" id="BBNO01000003">
    <property type="protein sequence ID" value="GAO07753.1"/>
    <property type="molecule type" value="Genomic_DNA"/>
</dbReference>